<dbReference type="InterPro" id="IPR006073">
    <property type="entry name" value="GTP-bd"/>
</dbReference>
<reference evidence="2 3" key="1">
    <citation type="submission" date="2018-06" db="EMBL/GenBank/DDBJ databases">
        <authorList>
            <consortium name="Pathogen Informatics"/>
            <person name="Doyle S."/>
        </authorList>
    </citation>
    <scope>NUCLEOTIDE SEQUENCE [LARGE SCALE GENOMIC DNA]</scope>
    <source>
        <strain evidence="2 3">NCTC11645</strain>
    </source>
</reference>
<dbReference type="Pfam" id="PF01926">
    <property type="entry name" value="MMR_HSR1"/>
    <property type="match status" value="1"/>
</dbReference>
<dbReference type="GO" id="GO:0005525">
    <property type="term" value="F:GTP binding"/>
    <property type="evidence" value="ECO:0007669"/>
    <property type="project" value="InterPro"/>
</dbReference>
<protein>
    <submittedName>
        <fullName evidence="2">Predicted GTPase</fullName>
    </submittedName>
</protein>
<sequence>MAHFLMIGGTGVGKSSTINALTQKTMAKVGYGSEPQTQRLMGYGGRGYALWDSPGLGEGVNEDIRHIRAINDLIVNNFSYKIQHLLLIIEANKKDFGTVYKVIEEIVKPKFSQRVTVLMNQADQAMRGRFWNAAANEPLPELMAYLQEQAKSTQKRITDNTGISVNLPLFYSASTGYGVSFLHKYLVNLSCEYKNERR</sequence>
<dbReference type="EMBL" id="UGHD01000002">
    <property type="protein sequence ID" value="STO57361.1"/>
    <property type="molecule type" value="Genomic_DNA"/>
</dbReference>
<feature type="domain" description="G" evidence="1">
    <location>
        <begin position="5"/>
        <end position="107"/>
    </location>
</feature>
<dbReference type="SUPFAM" id="SSF52540">
    <property type="entry name" value="P-loop containing nucleoside triphosphate hydrolases"/>
    <property type="match status" value="1"/>
</dbReference>
<dbReference type="Gene3D" id="3.40.50.300">
    <property type="entry name" value="P-loop containing nucleotide triphosphate hydrolases"/>
    <property type="match status" value="1"/>
</dbReference>
<dbReference type="Proteomes" id="UP000254512">
    <property type="component" value="Unassembled WGS sequence"/>
</dbReference>
<dbReference type="InterPro" id="IPR027417">
    <property type="entry name" value="P-loop_NTPase"/>
</dbReference>
<evidence type="ECO:0000313" key="2">
    <source>
        <dbReference type="EMBL" id="STO57361.1"/>
    </source>
</evidence>
<evidence type="ECO:0000313" key="3">
    <source>
        <dbReference type="Proteomes" id="UP000254512"/>
    </source>
</evidence>
<dbReference type="AlphaFoldDB" id="A0A377HM83"/>
<proteinExistence type="predicted"/>
<dbReference type="RefSeq" id="WP_115659715.1">
    <property type="nucleotide sequence ID" value="NZ_UGHD01000002.1"/>
</dbReference>
<evidence type="ECO:0000259" key="1">
    <source>
        <dbReference type="Pfam" id="PF01926"/>
    </source>
</evidence>
<name>A0A377HM83_GRIHO</name>
<accession>A0A377HM83</accession>
<organism evidence="2 3">
    <name type="scientific">Grimontia hollisae</name>
    <name type="common">Vibrio hollisae</name>
    <dbReference type="NCBI Taxonomy" id="673"/>
    <lineage>
        <taxon>Bacteria</taxon>
        <taxon>Pseudomonadati</taxon>
        <taxon>Pseudomonadota</taxon>
        <taxon>Gammaproteobacteria</taxon>
        <taxon>Vibrionales</taxon>
        <taxon>Vibrionaceae</taxon>
        <taxon>Grimontia</taxon>
    </lineage>
</organism>
<gene>
    <name evidence="2" type="ORF">NCTC11645_01747</name>
</gene>